<feature type="domain" description="Macroglobulin" evidence="1">
    <location>
        <begin position="77"/>
        <end position="158"/>
    </location>
</feature>
<protein>
    <recommendedName>
        <fullName evidence="1">Macroglobulin domain-containing protein</fullName>
    </recommendedName>
</protein>
<evidence type="ECO:0000259" key="1">
    <source>
        <dbReference type="Pfam" id="PF17791"/>
    </source>
</evidence>
<evidence type="ECO:0000313" key="2">
    <source>
        <dbReference type="EMBL" id="KAH3826700.1"/>
    </source>
</evidence>
<keyword evidence="3" id="KW-1185">Reference proteome</keyword>
<dbReference type="InterPro" id="IPR041555">
    <property type="entry name" value="MG3"/>
</dbReference>
<dbReference type="InterPro" id="IPR050473">
    <property type="entry name" value="A2M/Complement_sys"/>
</dbReference>
<reference evidence="2" key="1">
    <citation type="journal article" date="2019" name="bioRxiv">
        <title>The Genome of the Zebra Mussel, Dreissena polymorpha: A Resource for Invasive Species Research.</title>
        <authorList>
            <person name="McCartney M.A."/>
            <person name="Auch B."/>
            <person name="Kono T."/>
            <person name="Mallez S."/>
            <person name="Zhang Y."/>
            <person name="Obille A."/>
            <person name="Becker A."/>
            <person name="Abrahante J.E."/>
            <person name="Garbe J."/>
            <person name="Badalamenti J.P."/>
            <person name="Herman A."/>
            <person name="Mangelson H."/>
            <person name="Liachko I."/>
            <person name="Sullivan S."/>
            <person name="Sone E.D."/>
            <person name="Koren S."/>
            <person name="Silverstein K.A.T."/>
            <person name="Beckman K.B."/>
            <person name="Gohl D.M."/>
        </authorList>
    </citation>
    <scope>NUCLEOTIDE SEQUENCE</scope>
    <source>
        <strain evidence="2">Duluth1</strain>
        <tissue evidence="2">Whole animal</tissue>
    </source>
</reference>
<accession>A0A9D4JVX0</accession>
<comment type="caution">
    <text evidence="2">The sequence shown here is derived from an EMBL/GenBank/DDBJ whole genome shotgun (WGS) entry which is preliminary data.</text>
</comment>
<dbReference type="Gene3D" id="2.60.40.1940">
    <property type="match status" value="1"/>
</dbReference>
<reference evidence="2" key="2">
    <citation type="submission" date="2020-11" db="EMBL/GenBank/DDBJ databases">
        <authorList>
            <person name="McCartney M.A."/>
            <person name="Auch B."/>
            <person name="Kono T."/>
            <person name="Mallez S."/>
            <person name="Becker A."/>
            <person name="Gohl D.M."/>
            <person name="Silverstein K.A.T."/>
            <person name="Koren S."/>
            <person name="Bechman K.B."/>
            <person name="Herman A."/>
            <person name="Abrahante J.E."/>
            <person name="Garbe J."/>
        </authorList>
    </citation>
    <scope>NUCLEOTIDE SEQUENCE</scope>
    <source>
        <strain evidence="2">Duluth1</strain>
        <tissue evidence="2">Whole animal</tissue>
    </source>
</reference>
<dbReference type="PANTHER" id="PTHR11412">
    <property type="entry name" value="MACROGLOBULIN / COMPLEMENT"/>
    <property type="match status" value="1"/>
</dbReference>
<dbReference type="EMBL" id="JAIWYP010000005">
    <property type="protein sequence ID" value="KAH3826700.1"/>
    <property type="molecule type" value="Genomic_DNA"/>
</dbReference>
<sequence>MDESMKPITDKQLAIDLISPTAMTVDRVSFEPGSSKNGFYKGQFELPPFPDFGTWTIKAKLGGKLETYAISPIDVREFVLPTFGVEIVTGREYILPNDTQIDVTVSAKYVYGKAVDGIAGLEINVRKMGDVTDPKRVVTMGRIPLKDGIASFTVDIKKLVHDLGGQFPAEAVLELSSIVYESATEKEESGADDSVMFVNCPFKIDFKRSKSTYRKGITYYMQIQMLHANGKPAVECVV</sequence>
<dbReference type="Proteomes" id="UP000828390">
    <property type="component" value="Unassembled WGS sequence"/>
</dbReference>
<proteinExistence type="predicted"/>
<gene>
    <name evidence="2" type="ORF">DPMN_128610</name>
</gene>
<dbReference type="PANTHER" id="PTHR11412:SF166">
    <property type="entry name" value="NTR DOMAIN-CONTAINING PROTEIN"/>
    <property type="match status" value="1"/>
</dbReference>
<name>A0A9D4JVX0_DREPO</name>
<evidence type="ECO:0000313" key="3">
    <source>
        <dbReference type="Proteomes" id="UP000828390"/>
    </source>
</evidence>
<dbReference type="Gene3D" id="2.60.40.1930">
    <property type="match status" value="1"/>
</dbReference>
<organism evidence="2 3">
    <name type="scientific">Dreissena polymorpha</name>
    <name type="common">Zebra mussel</name>
    <name type="synonym">Mytilus polymorpha</name>
    <dbReference type="NCBI Taxonomy" id="45954"/>
    <lineage>
        <taxon>Eukaryota</taxon>
        <taxon>Metazoa</taxon>
        <taxon>Spiralia</taxon>
        <taxon>Lophotrochozoa</taxon>
        <taxon>Mollusca</taxon>
        <taxon>Bivalvia</taxon>
        <taxon>Autobranchia</taxon>
        <taxon>Heteroconchia</taxon>
        <taxon>Euheterodonta</taxon>
        <taxon>Imparidentia</taxon>
        <taxon>Neoheterodontei</taxon>
        <taxon>Myida</taxon>
        <taxon>Dreissenoidea</taxon>
        <taxon>Dreissenidae</taxon>
        <taxon>Dreissena</taxon>
    </lineage>
</organism>
<dbReference type="AlphaFoldDB" id="A0A9D4JVX0"/>
<dbReference type="Pfam" id="PF17791">
    <property type="entry name" value="MG3"/>
    <property type="match status" value="1"/>
</dbReference>